<evidence type="ECO:0000256" key="1">
    <source>
        <dbReference type="SAM" id="Phobius"/>
    </source>
</evidence>
<feature type="transmembrane region" description="Helical" evidence="1">
    <location>
        <begin position="53"/>
        <end position="72"/>
    </location>
</feature>
<dbReference type="GeneID" id="106819272"/>
<dbReference type="RefSeq" id="XP_014679403.1">
    <property type="nucleotide sequence ID" value="XM_014823917.1"/>
</dbReference>
<organism evidence="2 3">
    <name type="scientific">Priapulus caudatus</name>
    <name type="common">Priapulid worm</name>
    <dbReference type="NCBI Taxonomy" id="37621"/>
    <lineage>
        <taxon>Eukaryota</taxon>
        <taxon>Metazoa</taxon>
        <taxon>Ecdysozoa</taxon>
        <taxon>Scalidophora</taxon>
        <taxon>Priapulida</taxon>
        <taxon>Priapulimorpha</taxon>
        <taxon>Priapulimorphida</taxon>
        <taxon>Priapulidae</taxon>
        <taxon>Priapulus</taxon>
    </lineage>
</organism>
<sequence length="118" mass="13033">MRRHQYLCALVARMDAIFGPILLTTYASMITMLCIFVYTAVYTVNVIGFTLQALFAVLNSICSCVICVKYGVSLTLSAARLTETAHSPLQAVNDLVLLAPSTEEKFEVNISHCYTDMN</sequence>
<keyword evidence="2" id="KW-1185">Reference proteome</keyword>
<evidence type="ECO:0000313" key="2">
    <source>
        <dbReference type="Proteomes" id="UP000695022"/>
    </source>
</evidence>
<feature type="non-terminal residue" evidence="3">
    <location>
        <position position="118"/>
    </location>
</feature>
<gene>
    <name evidence="3" type="primary">LOC106819272</name>
</gene>
<dbReference type="Proteomes" id="UP000695022">
    <property type="component" value="Unplaced"/>
</dbReference>
<accession>A0ABM1F4N2</accession>
<name>A0ABM1F4N2_PRICU</name>
<protein>
    <submittedName>
        <fullName evidence="3">Uncharacterized protein LOC106819272</fullName>
    </submittedName>
</protein>
<evidence type="ECO:0000313" key="3">
    <source>
        <dbReference type="RefSeq" id="XP_014679403.1"/>
    </source>
</evidence>
<reference evidence="3" key="1">
    <citation type="submission" date="2025-08" db="UniProtKB">
        <authorList>
            <consortium name="RefSeq"/>
        </authorList>
    </citation>
    <scope>IDENTIFICATION</scope>
</reference>
<keyword evidence="1" id="KW-0812">Transmembrane</keyword>
<proteinExistence type="predicted"/>
<keyword evidence="1" id="KW-1133">Transmembrane helix</keyword>
<keyword evidence="1" id="KW-0472">Membrane</keyword>
<feature type="transmembrane region" description="Helical" evidence="1">
    <location>
        <begin position="21"/>
        <end position="41"/>
    </location>
</feature>